<accession>A0ABX2ZY81</accession>
<protein>
    <recommendedName>
        <fullName evidence="3">Tail protein</fullName>
    </recommendedName>
</protein>
<dbReference type="Proteomes" id="UP000094329">
    <property type="component" value="Unassembled WGS sequence"/>
</dbReference>
<comment type="caution">
    <text evidence="1">The sequence shown here is derived from an EMBL/GenBank/DDBJ whole genome shotgun (WGS) entry which is preliminary data.</text>
</comment>
<sequence length="156" mass="17141">MTAKLDIKINDKLLKDLEKTLKGAINTRALKVGFFGGEKNDDKENSPTIAAIARANEFGVPERNIPARPFMQQTLEAHGFYKRSLAIRLGRVIRGTRSFDGQLIAIGEKMASDIKTTITNGNFATNAPSTIAKKGSDKPLIDFGNMRANVSYEIEL</sequence>
<name>A0ABX2ZY81_9GAMM</name>
<organism evidence="1 2">
    <name type="scientific">Piscirickettsia litoralis</name>
    <dbReference type="NCBI Taxonomy" id="1891921"/>
    <lineage>
        <taxon>Bacteria</taxon>
        <taxon>Pseudomonadati</taxon>
        <taxon>Pseudomonadota</taxon>
        <taxon>Gammaproteobacteria</taxon>
        <taxon>Thiotrichales</taxon>
        <taxon>Piscirickettsiaceae</taxon>
        <taxon>Piscirickettsia</taxon>
    </lineage>
</organism>
<evidence type="ECO:0008006" key="3">
    <source>
        <dbReference type="Google" id="ProtNLM"/>
    </source>
</evidence>
<gene>
    <name evidence="1" type="ORF">BGC07_18840</name>
</gene>
<dbReference type="RefSeq" id="WP_069314596.1">
    <property type="nucleotide sequence ID" value="NZ_MDTU01000010.1"/>
</dbReference>
<reference evidence="1 2" key="1">
    <citation type="submission" date="2016-08" db="EMBL/GenBank/DDBJ databases">
        <title>Draft genome sequence of Candidatus Piscirickettsia litoralis, from seawater.</title>
        <authorList>
            <person name="Wan X."/>
            <person name="Lee A.J."/>
            <person name="Hou S."/>
            <person name="Donachie S.P."/>
        </authorList>
    </citation>
    <scope>NUCLEOTIDE SEQUENCE [LARGE SCALE GENOMIC DNA]</scope>
    <source>
        <strain evidence="1 2">Y2</strain>
    </source>
</reference>
<keyword evidence="2" id="KW-1185">Reference proteome</keyword>
<dbReference type="EMBL" id="MDTU01000010">
    <property type="protein sequence ID" value="ODN40972.1"/>
    <property type="molecule type" value="Genomic_DNA"/>
</dbReference>
<proteinExistence type="predicted"/>
<evidence type="ECO:0000313" key="1">
    <source>
        <dbReference type="EMBL" id="ODN40972.1"/>
    </source>
</evidence>
<evidence type="ECO:0000313" key="2">
    <source>
        <dbReference type="Proteomes" id="UP000094329"/>
    </source>
</evidence>